<evidence type="ECO:0000313" key="3">
    <source>
        <dbReference type="Proteomes" id="UP001595722"/>
    </source>
</evidence>
<dbReference type="PANTHER" id="PTHR13504:SF38">
    <property type="entry name" value="FIDO DOMAIN-CONTAINING PROTEIN"/>
    <property type="match status" value="1"/>
</dbReference>
<dbReference type="PROSITE" id="PS51459">
    <property type="entry name" value="FIDO"/>
    <property type="match status" value="1"/>
</dbReference>
<keyword evidence="3" id="KW-1185">Reference proteome</keyword>
<evidence type="ECO:0000313" key="2">
    <source>
        <dbReference type="EMBL" id="MFC3680205.1"/>
    </source>
</evidence>
<dbReference type="PANTHER" id="PTHR13504">
    <property type="entry name" value="FIDO DOMAIN-CONTAINING PROTEIN DDB_G0283145"/>
    <property type="match status" value="1"/>
</dbReference>
<dbReference type="RefSeq" id="WP_376866085.1">
    <property type="nucleotide sequence ID" value="NZ_JBHRYB010000005.1"/>
</dbReference>
<protein>
    <submittedName>
        <fullName evidence="2">Fic family protein</fullName>
    </submittedName>
</protein>
<dbReference type="InterPro" id="IPR036597">
    <property type="entry name" value="Fido-like_dom_sf"/>
</dbReference>
<dbReference type="SUPFAM" id="SSF140931">
    <property type="entry name" value="Fic-like"/>
    <property type="match status" value="1"/>
</dbReference>
<organism evidence="2 3">
    <name type="scientific">Bacterioplanoides pacificum</name>
    <dbReference type="NCBI Taxonomy" id="1171596"/>
    <lineage>
        <taxon>Bacteria</taxon>
        <taxon>Pseudomonadati</taxon>
        <taxon>Pseudomonadota</taxon>
        <taxon>Gammaproteobacteria</taxon>
        <taxon>Oceanospirillales</taxon>
        <taxon>Oceanospirillaceae</taxon>
        <taxon>Bacterioplanoides</taxon>
    </lineage>
</organism>
<gene>
    <name evidence="2" type="ORF">ACFOMG_08840</name>
</gene>
<reference evidence="3" key="1">
    <citation type="journal article" date="2019" name="Int. J. Syst. Evol. Microbiol.">
        <title>The Global Catalogue of Microorganisms (GCM) 10K type strain sequencing project: providing services to taxonomists for standard genome sequencing and annotation.</title>
        <authorList>
            <consortium name="The Broad Institute Genomics Platform"/>
            <consortium name="The Broad Institute Genome Sequencing Center for Infectious Disease"/>
            <person name="Wu L."/>
            <person name="Ma J."/>
        </authorList>
    </citation>
    <scope>NUCLEOTIDE SEQUENCE [LARGE SCALE GENOMIC DNA]</scope>
    <source>
        <strain evidence="3">KCTC 42424</strain>
    </source>
</reference>
<comment type="caution">
    <text evidence="2">The sequence shown here is derived from an EMBL/GenBank/DDBJ whole genome shotgun (WGS) entry which is preliminary data.</text>
</comment>
<proteinExistence type="predicted"/>
<dbReference type="Pfam" id="PF02661">
    <property type="entry name" value="Fic"/>
    <property type="match status" value="1"/>
</dbReference>
<dbReference type="InterPro" id="IPR040198">
    <property type="entry name" value="Fido_containing"/>
</dbReference>
<feature type="domain" description="Fido" evidence="1">
    <location>
        <begin position="85"/>
        <end position="218"/>
    </location>
</feature>
<dbReference type="Gene3D" id="1.10.3290.10">
    <property type="entry name" value="Fido-like domain"/>
    <property type="match status" value="1"/>
</dbReference>
<dbReference type="InterPro" id="IPR003812">
    <property type="entry name" value="Fido"/>
</dbReference>
<accession>A0ABV7VRQ6</accession>
<dbReference type="EMBL" id="JBHRYB010000005">
    <property type="protein sequence ID" value="MFC3680205.1"/>
    <property type="molecule type" value="Genomic_DNA"/>
</dbReference>
<dbReference type="Proteomes" id="UP001595722">
    <property type="component" value="Unassembled WGS sequence"/>
</dbReference>
<sequence>MNQQAFVQIKPNQAKALMLAKHDLSSLVHNAIQLENINFTLPEVQTILDGITIGGSKLTDQVITANQGKAWNALFAMIKNDEFEVTADIACKLHGIAGLEEALEWGHFRTGGVLIAGTSYTPPKADLLPAAFEKMVDDMNQLDDIYDQAIHVFLTMARNQFFWDVNKRMGRFMMNGVLLQAGYPAINLPASRQLEFNQLMLDFYESNEQGPMNAFMRSCLDPRAIEIMQE</sequence>
<evidence type="ECO:0000259" key="1">
    <source>
        <dbReference type="PROSITE" id="PS51459"/>
    </source>
</evidence>
<name>A0ABV7VRQ6_9GAMM</name>